<evidence type="ECO:0000313" key="3">
    <source>
        <dbReference type="Proteomes" id="UP000005289"/>
    </source>
</evidence>
<dbReference type="InterPro" id="IPR011051">
    <property type="entry name" value="RmlC_Cupin_sf"/>
</dbReference>
<reference evidence="2 3" key="1">
    <citation type="submission" date="2013-12" db="EMBL/GenBank/DDBJ databases">
        <authorList>
            <consortium name="DOE Joint Genome Institute"/>
            <person name="Muyzer G."/>
            <person name="Huntemann M."/>
            <person name="Han J."/>
            <person name="Chen A."/>
            <person name="Kyrpides N."/>
            <person name="Mavromatis K."/>
            <person name="Markowitz V."/>
            <person name="Palaniappan K."/>
            <person name="Ivanova N."/>
            <person name="Schaumberg A."/>
            <person name="Pati A."/>
            <person name="Liolios K."/>
            <person name="Nordberg H.P."/>
            <person name="Cantor M.N."/>
            <person name="Hua S.X."/>
            <person name="Woyke T."/>
        </authorList>
    </citation>
    <scope>NUCLEOTIDE SEQUENCE [LARGE SCALE GENOMIC DNA]</scope>
    <source>
        <strain evidence="2 3">ARh 1</strain>
    </source>
</reference>
<feature type="domain" description="ChrR-like cupin" evidence="1">
    <location>
        <begin position="56"/>
        <end position="151"/>
    </location>
</feature>
<dbReference type="HOGENOM" id="CLU_1531851_0_0_6"/>
<dbReference type="InterPro" id="IPR014710">
    <property type="entry name" value="RmlC-like_jellyroll"/>
</dbReference>
<proteinExistence type="predicted"/>
<dbReference type="AlphaFoldDB" id="W0DLS2"/>
<evidence type="ECO:0000313" key="2">
    <source>
        <dbReference type="EMBL" id="AHE98177.1"/>
    </source>
</evidence>
<organism evidence="2 3">
    <name type="scientific">Thioalkalivibrio paradoxus ARh 1</name>
    <dbReference type="NCBI Taxonomy" id="713585"/>
    <lineage>
        <taxon>Bacteria</taxon>
        <taxon>Pseudomonadati</taxon>
        <taxon>Pseudomonadota</taxon>
        <taxon>Gammaproteobacteria</taxon>
        <taxon>Chromatiales</taxon>
        <taxon>Ectothiorhodospiraceae</taxon>
        <taxon>Thioalkalivibrio</taxon>
    </lineage>
</organism>
<name>W0DLS2_9GAMM</name>
<gene>
    <name evidence="2" type="ORF">THITH_07770</name>
</gene>
<dbReference type="RefSeq" id="WP_006747695.1">
    <property type="nucleotide sequence ID" value="NZ_CP007029.1"/>
</dbReference>
<sequence length="175" mass="19837">MADHRKPGDGEPLDEDILVALLSAQKPVPPDRETRDRIWARLRQLRVSGAGHVTRKSTEGMWFDLRPGIRVKPLHADRRAGYRSFLMQLEPGARYPSHSHDQDEECVVLKGTLRIGNLEVHEGDYHLAQCGSEHGELHSDEGALIFLRTGYAETAPGFWQRMEILGRTLRARLRG</sequence>
<dbReference type="SUPFAM" id="SSF51182">
    <property type="entry name" value="RmlC-like cupins"/>
    <property type="match status" value="1"/>
</dbReference>
<dbReference type="KEGG" id="tti:THITH_07770"/>
<dbReference type="OrthoDB" id="9801227at2"/>
<dbReference type="Gene3D" id="2.60.120.10">
    <property type="entry name" value="Jelly Rolls"/>
    <property type="match status" value="1"/>
</dbReference>
<keyword evidence="3" id="KW-1185">Reference proteome</keyword>
<dbReference type="STRING" id="713585.THITH_07770"/>
<accession>W0DLS2</accession>
<dbReference type="Pfam" id="PF12973">
    <property type="entry name" value="Cupin_7"/>
    <property type="match status" value="1"/>
</dbReference>
<dbReference type="Proteomes" id="UP000005289">
    <property type="component" value="Chromosome"/>
</dbReference>
<evidence type="ECO:0000259" key="1">
    <source>
        <dbReference type="Pfam" id="PF12973"/>
    </source>
</evidence>
<dbReference type="InterPro" id="IPR025979">
    <property type="entry name" value="ChrR-like_cupin_dom"/>
</dbReference>
<dbReference type="EMBL" id="CP007029">
    <property type="protein sequence ID" value="AHE98177.1"/>
    <property type="molecule type" value="Genomic_DNA"/>
</dbReference>
<protein>
    <submittedName>
        <fullName evidence="2">Anti-sigma factor</fullName>
    </submittedName>
</protein>